<dbReference type="GO" id="GO:0022857">
    <property type="term" value="F:transmembrane transporter activity"/>
    <property type="evidence" value="ECO:0007669"/>
    <property type="project" value="UniProtKB-UniRule"/>
</dbReference>
<comment type="subunit">
    <text evidence="7">The complex comprises the extracytoplasmic solute receptor protein and the two transmembrane proteins.</text>
</comment>
<dbReference type="PANTHER" id="PTHR33362">
    <property type="entry name" value="SIALIC ACID TRAP TRANSPORTER PERMEASE PROTEIN SIAT-RELATED"/>
    <property type="match status" value="1"/>
</dbReference>
<dbReference type="Proteomes" id="UP000193391">
    <property type="component" value="Unassembled WGS sequence"/>
</dbReference>
<proteinExistence type="inferred from homology"/>
<comment type="subcellular location">
    <subcellularLocation>
        <location evidence="1 7">Cell inner membrane</location>
        <topology evidence="1 7">Multi-pass membrane protein</topology>
    </subcellularLocation>
</comment>
<feature type="transmembrane region" description="Helical" evidence="7">
    <location>
        <begin position="137"/>
        <end position="165"/>
    </location>
</feature>
<dbReference type="GO" id="GO:0005886">
    <property type="term" value="C:plasma membrane"/>
    <property type="evidence" value="ECO:0007669"/>
    <property type="project" value="UniProtKB-SubCell"/>
</dbReference>
<dbReference type="InterPro" id="IPR004681">
    <property type="entry name" value="TRAP_DctM"/>
</dbReference>
<evidence type="ECO:0000256" key="3">
    <source>
        <dbReference type="ARBA" id="ARBA00022519"/>
    </source>
</evidence>
<dbReference type="NCBIfam" id="TIGR00786">
    <property type="entry name" value="dctM"/>
    <property type="match status" value="1"/>
</dbReference>
<evidence type="ECO:0000259" key="8">
    <source>
        <dbReference type="Pfam" id="PF06808"/>
    </source>
</evidence>
<feature type="transmembrane region" description="Helical" evidence="7">
    <location>
        <begin position="243"/>
        <end position="262"/>
    </location>
</feature>
<keyword evidence="5 7" id="KW-1133">Transmembrane helix</keyword>
<evidence type="ECO:0000256" key="6">
    <source>
        <dbReference type="ARBA" id="ARBA00023136"/>
    </source>
</evidence>
<evidence type="ECO:0000256" key="4">
    <source>
        <dbReference type="ARBA" id="ARBA00022692"/>
    </source>
</evidence>
<comment type="caution">
    <text evidence="7">Lacks conserved residue(s) required for the propagation of feature annotation.</text>
</comment>
<dbReference type="PIRSF" id="PIRSF006066">
    <property type="entry name" value="HI0050"/>
    <property type="match status" value="1"/>
</dbReference>
<evidence type="ECO:0000256" key="5">
    <source>
        <dbReference type="ARBA" id="ARBA00022989"/>
    </source>
</evidence>
<evidence type="ECO:0000256" key="1">
    <source>
        <dbReference type="ARBA" id="ARBA00004429"/>
    </source>
</evidence>
<dbReference type="STRING" id="1293891.TMES_00110"/>
<comment type="similarity">
    <text evidence="7">Belongs to the TRAP transporter large permease family.</text>
</comment>
<evidence type="ECO:0000256" key="7">
    <source>
        <dbReference type="RuleBase" id="RU369079"/>
    </source>
</evidence>
<feature type="transmembrane region" description="Helical" evidence="7">
    <location>
        <begin position="171"/>
        <end position="194"/>
    </location>
</feature>
<evidence type="ECO:0000313" key="10">
    <source>
        <dbReference type="Proteomes" id="UP000193391"/>
    </source>
</evidence>
<keyword evidence="6 7" id="KW-0472">Membrane</keyword>
<feature type="transmembrane region" description="Helical" evidence="7">
    <location>
        <begin position="274"/>
        <end position="296"/>
    </location>
</feature>
<feature type="transmembrane region" description="Helical" evidence="7">
    <location>
        <begin position="357"/>
        <end position="379"/>
    </location>
</feature>
<keyword evidence="7" id="KW-0813">Transport</keyword>
<organism evidence="9 10">
    <name type="scientific">Thalassospira mesophila</name>
    <dbReference type="NCBI Taxonomy" id="1293891"/>
    <lineage>
        <taxon>Bacteria</taxon>
        <taxon>Pseudomonadati</taxon>
        <taxon>Pseudomonadota</taxon>
        <taxon>Alphaproteobacteria</taxon>
        <taxon>Rhodospirillales</taxon>
        <taxon>Thalassospiraceae</taxon>
        <taxon>Thalassospira</taxon>
    </lineage>
</organism>
<gene>
    <name evidence="9" type="ORF">TMES_00110</name>
</gene>
<sequence length="431" mass="45769">MSMAFMFSLGGFLLLGAIGMPISLAAFASSIAYLFMTGQDVGLVAEQSLNGLFNSYVLLAVPLFILAANFMNAGTISDRLLNFCVAIVGRLRGGLAHVNVLASLIFSGMSGSAIADAAGIGRVIIDLMCRDNRYPPGYAAALTAASSVIGPIIPPSIPMILYALISDTSIGYLFLGGIVPGLLLALVLMILNAITARRRNFARDEAVPLRDIPKLTMRAFPALMLPVILLYGIYGGVTTPTEAAAVAAVYALILSVVFYRSLSWKDFYKLVLDAARSTSVVGLIIASALVLNYLVASENVPAMVAGQLAGLEMSPVVFLLGVNVLVLLLGCLFDATTLLLIVVPLFLPAAKMLGIDLVHFGVVITVNIMIGLVTPPYGVVLFVLNGVTGIPLRDIIREIWPFIFVLLLALLMMTLIPSIVLWLPRMFGYAG</sequence>
<name>A0A1Y2L389_9PROT</name>
<accession>A0A1Y2L389</accession>
<dbReference type="RefSeq" id="WP_085578285.1">
    <property type="nucleotide sequence ID" value="NZ_JFKA01000001.1"/>
</dbReference>
<dbReference type="AlphaFoldDB" id="A0A1Y2L389"/>
<dbReference type="InterPro" id="IPR010656">
    <property type="entry name" value="DctM"/>
</dbReference>
<keyword evidence="4 7" id="KW-0812">Transmembrane</keyword>
<feature type="transmembrane region" description="Helical" evidence="7">
    <location>
        <begin position="399"/>
        <end position="423"/>
    </location>
</feature>
<dbReference type="EMBL" id="JFKA01000001">
    <property type="protein sequence ID" value="OSQ40294.1"/>
    <property type="molecule type" value="Genomic_DNA"/>
</dbReference>
<dbReference type="Pfam" id="PF06808">
    <property type="entry name" value="DctM"/>
    <property type="match status" value="1"/>
</dbReference>
<feature type="transmembrane region" description="Helical" evidence="7">
    <location>
        <begin position="52"/>
        <end position="73"/>
    </location>
</feature>
<evidence type="ECO:0000256" key="2">
    <source>
        <dbReference type="ARBA" id="ARBA00022475"/>
    </source>
</evidence>
<feature type="transmembrane region" description="Helical" evidence="7">
    <location>
        <begin position="215"/>
        <end position="237"/>
    </location>
</feature>
<comment type="caution">
    <text evidence="9">The sequence shown here is derived from an EMBL/GenBank/DDBJ whole genome shotgun (WGS) entry which is preliminary data.</text>
</comment>
<keyword evidence="10" id="KW-1185">Reference proteome</keyword>
<reference evidence="9 10" key="1">
    <citation type="submission" date="2014-03" db="EMBL/GenBank/DDBJ databases">
        <title>The draft genome sequence of Thalassospira mesophila JCM 18969.</title>
        <authorList>
            <person name="Lai Q."/>
            <person name="Shao Z."/>
        </authorList>
    </citation>
    <scope>NUCLEOTIDE SEQUENCE [LARGE SCALE GENOMIC DNA]</scope>
    <source>
        <strain evidence="9 10">JCM 18969</strain>
    </source>
</reference>
<protein>
    <recommendedName>
        <fullName evidence="7">TRAP transporter large permease protein</fullName>
    </recommendedName>
</protein>
<comment type="function">
    <text evidence="7">Part of the tripartite ATP-independent periplasmic (TRAP) transport system.</text>
</comment>
<keyword evidence="3 7" id="KW-0997">Cell inner membrane</keyword>
<keyword evidence="2" id="KW-1003">Cell membrane</keyword>
<feature type="domain" description="TRAP C4-dicarboxylate transport system permease DctM subunit" evidence="8">
    <location>
        <begin position="10"/>
        <end position="418"/>
    </location>
</feature>
<evidence type="ECO:0000313" key="9">
    <source>
        <dbReference type="EMBL" id="OSQ40294.1"/>
    </source>
</evidence>
<feature type="transmembrane region" description="Helical" evidence="7">
    <location>
        <begin position="316"/>
        <end position="345"/>
    </location>
</feature>
<dbReference type="OrthoDB" id="7824289at2"/>